<evidence type="ECO:0000313" key="3">
    <source>
        <dbReference type="Proteomes" id="UP000245137"/>
    </source>
</evidence>
<dbReference type="SUPFAM" id="SSF53335">
    <property type="entry name" value="S-adenosyl-L-methionine-dependent methyltransferases"/>
    <property type="match status" value="1"/>
</dbReference>
<keyword evidence="2" id="KW-0489">Methyltransferase</keyword>
<organism evidence="2 3">
    <name type="scientific">Methylosinus sporium</name>
    <dbReference type="NCBI Taxonomy" id="428"/>
    <lineage>
        <taxon>Bacteria</taxon>
        <taxon>Pseudomonadati</taxon>
        <taxon>Pseudomonadota</taxon>
        <taxon>Alphaproteobacteria</taxon>
        <taxon>Hyphomicrobiales</taxon>
        <taxon>Methylocystaceae</taxon>
        <taxon>Methylosinus</taxon>
    </lineage>
</organism>
<evidence type="ECO:0000256" key="1">
    <source>
        <dbReference type="SAM" id="MobiDB-lite"/>
    </source>
</evidence>
<dbReference type="GO" id="GO:0008168">
    <property type="term" value="F:methyltransferase activity"/>
    <property type="evidence" value="ECO:0007669"/>
    <property type="project" value="UniProtKB-KW"/>
</dbReference>
<accession>A0A2U1SVJ2</accession>
<proteinExistence type="predicted"/>
<dbReference type="EMBL" id="PUIV01000001">
    <property type="protein sequence ID" value="PWB95616.1"/>
    <property type="molecule type" value="Genomic_DNA"/>
</dbReference>
<dbReference type="Gene3D" id="3.40.50.150">
    <property type="entry name" value="Vaccinia Virus protein VP39"/>
    <property type="match status" value="1"/>
</dbReference>
<dbReference type="PANTHER" id="PTHR43861:SF6">
    <property type="entry name" value="METHYLTRANSFERASE TYPE 11"/>
    <property type="match status" value="1"/>
</dbReference>
<dbReference type="Pfam" id="PF13489">
    <property type="entry name" value="Methyltransf_23"/>
    <property type="match status" value="1"/>
</dbReference>
<dbReference type="InterPro" id="IPR029063">
    <property type="entry name" value="SAM-dependent_MTases_sf"/>
</dbReference>
<dbReference type="AlphaFoldDB" id="A0A2U1SVJ2"/>
<dbReference type="CDD" id="cd02440">
    <property type="entry name" value="AdoMet_MTases"/>
    <property type="match status" value="1"/>
</dbReference>
<feature type="compositionally biased region" description="Basic and acidic residues" evidence="1">
    <location>
        <begin position="1"/>
        <end position="12"/>
    </location>
</feature>
<keyword evidence="3" id="KW-1185">Reference proteome</keyword>
<dbReference type="GO" id="GO:0032259">
    <property type="term" value="P:methylation"/>
    <property type="evidence" value="ECO:0007669"/>
    <property type="project" value="UniProtKB-KW"/>
</dbReference>
<reference evidence="2 3" key="1">
    <citation type="journal article" date="2018" name="Appl. Microbiol. Biotechnol.">
        <title>Co-cultivation of the strictly anaerobic methanogen Methanosarcina barkeri with aerobic methanotrophs in an oxygen-limited membrane bioreactor.</title>
        <authorList>
            <person name="In 't Zandt M.H."/>
            <person name="van den Bosch T.J.M."/>
            <person name="Rijkers R."/>
            <person name="van Kessel M.A.H.J."/>
            <person name="Jetten M.S.M."/>
            <person name="Welte C.U."/>
        </authorList>
    </citation>
    <scope>NUCLEOTIDE SEQUENCE [LARGE SCALE GENOMIC DNA]</scope>
    <source>
        <strain evidence="2 3">DSM 17706</strain>
    </source>
</reference>
<gene>
    <name evidence="2" type="ORF">C5689_00390</name>
</gene>
<sequence length="359" mass="39935">MSATALDERKVPPSDIPWPENELQSQQTCPVCGASERSALYRDLVDNVFFCAPGKWTSWRCSACGSAYLDPRPSPASIHLAYATYYTHGEAAPKADYADLSSFRKIRRRLVNGYTNWRFSTNEQPASRLGVLALSVARTQRDRLHQEYRHLPPRRRVGKVLDIGCGNGAFLRIAGSCGWETFGVDPDPEAVETCVRQGSNVRLGGAEQFCDESGSFDVITMNHVIEHLHDPIAVLKMCNRLLKPDGRLWLETPNIDSLGHRRYGRDWRGLEPPRHLVLFNSRSLTMALHDAGFARIADRGGAMSLASITKASEAIRRALPVGAGVELSVGQSLMVTKNEIAQRIVPSVREFLTFVAFKR</sequence>
<dbReference type="RefSeq" id="WP_108915298.1">
    <property type="nucleotide sequence ID" value="NZ_BGJY01000001.1"/>
</dbReference>
<dbReference type="OrthoDB" id="7537532at2"/>
<keyword evidence="2" id="KW-0808">Transferase</keyword>
<dbReference type="PANTHER" id="PTHR43861">
    <property type="entry name" value="TRANS-ACONITATE 2-METHYLTRANSFERASE-RELATED"/>
    <property type="match status" value="1"/>
</dbReference>
<dbReference type="Proteomes" id="UP000245137">
    <property type="component" value="Unassembled WGS sequence"/>
</dbReference>
<feature type="region of interest" description="Disordered" evidence="1">
    <location>
        <begin position="1"/>
        <end position="21"/>
    </location>
</feature>
<protein>
    <submittedName>
        <fullName evidence="2">Class I SAM-dependent methyltransferase</fullName>
    </submittedName>
</protein>
<name>A0A2U1SVJ2_METSR</name>
<evidence type="ECO:0000313" key="2">
    <source>
        <dbReference type="EMBL" id="PWB95616.1"/>
    </source>
</evidence>
<comment type="caution">
    <text evidence="2">The sequence shown here is derived from an EMBL/GenBank/DDBJ whole genome shotgun (WGS) entry which is preliminary data.</text>
</comment>